<keyword evidence="4" id="KW-1185">Reference proteome</keyword>
<feature type="chain" id="PRO_5007551115" evidence="2">
    <location>
        <begin position="31"/>
        <end position="261"/>
    </location>
</feature>
<dbReference type="GO" id="GO:0055085">
    <property type="term" value="P:transmembrane transport"/>
    <property type="evidence" value="ECO:0007669"/>
    <property type="project" value="TreeGrafter"/>
</dbReference>
<evidence type="ECO:0000313" key="4">
    <source>
        <dbReference type="Proteomes" id="UP000075613"/>
    </source>
</evidence>
<evidence type="ECO:0000256" key="2">
    <source>
        <dbReference type="SAM" id="SignalP"/>
    </source>
</evidence>
<keyword evidence="2" id="KW-0732">Signal</keyword>
<organism evidence="3 4">
    <name type="scientific">Paraburkholderia monticola</name>
    <dbReference type="NCBI Taxonomy" id="1399968"/>
    <lineage>
        <taxon>Bacteria</taxon>
        <taxon>Pseudomonadati</taxon>
        <taxon>Pseudomonadota</taxon>
        <taxon>Betaproteobacteria</taxon>
        <taxon>Burkholderiales</taxon>
        <taxon>Burkholderiaceae</taxon>
        <taxon>Paraburkholderia</taxon>
    </lineage>
</organism>
<dbReference type="SUPFAM" id="SSF56925">
    <property type="entry name" value="OMPA-like"/>
    <property type="match status" value="1"/>
</dbReference>
<dbReference type="InterPro" id="IPR005618">
    <property type="entry name" value="OMPW"/>
</dbReference>
<dbReference type="RefSeq" id="WP_062135402.1">
    <property type="nucleotide sequence ID" value="NZ_LRBG01000038.1"/>
</dbReference>
<dbReference type="EMBL" id="LRBG01000038">
    <property type="protein sequence ID" value="KXU83267.1"/>
    <property type="molecule type" value="Genomic_DNA"/>
</dbReference>
<gene>
    <name evidence="3" type="ORF">CI15_29650</name>
</gene>
<dbReference type="InterPro" id="IPR011250">
    <property type="entry name" value="OMP/PagP_B-barrel"/>
</dbReference>
<dbReference type="STRING" id="1399968.CI15_29650"/>
<feature type="signal peptide" evidence="2">
    <location>
        <begin position="1"/>
        <end position="30"/>
    </location>
</feature>
<sequence length="261" mass="27881">MKPKRKLRSKRKRVACLALIPGLMCGGAMAQSAGSLITTVGGTWMDFGGSSATALQSSSAVGTFTSPGTGGQIHNTFTAELAFTYFVTDHIALDLATGVPPELKLYAQGTAAPFGPHGPTLDFGKLQPLATTRSWPPILFFKYYFGEPQTRLRPFLGVGVNYTWYSHSELNSSFSSALQQVAGPGGQARVELSSSWNPAFNAGASYNISKNWYANVSVTYLPLKTNATVSAIAANGQPVLTNKTHITANPWITFVGVGYRF</sequence>
<name>A0A149PDY9_9BURK</name>
<evidence type="ECO:0000256" key="1">
    <source>
        <dbReference type="ARBA" id="ARBA00004442"/>
    </source>
</evidence>
<dbReference type="OrthoDB" id="9807574at2"/>
<dbReference type="PANTHER" id="PTHR36920:SF1">
    <property type="entry name" value="OUTER MEMBRANE PROTEIN W"/>
    <property type="match status" value="1"/>
</dbReference>
<reference evidence="3 4" key="1">
    <citation type="journal article" date="2015" name="Int. J. Syst. Evol. Microbiol.">
        <title>Burkholderia monticola sp. nov., isolated from mountain soil.</title>
        <authorList>
            <person name="Baek I."/>
            <person name="Seo B."/>
            <person name="Lee I."/>
            <person name="Yi H."/>
            <person name="Chun J."/>
        </authorList>
    </citation>
    <scope>NUCLEOTIDE SEQUENCE [LARGE SCALE GENOMIC DNA]</scope>
    <source>
        <strain evidence="3 4">JC2948</strain>
    </source>
</reference>
<comment type="caution">
    <text evidence="3">The sequence shown here is derived from an EMBL/GenBank/DDBJ whole genome shotgun (WGS) entry which is preliminary data.</text>
</comment>
<evidence type="ECO:0000313" key="3">
    <source>
        <dbReference type="EMBL" id="KXU83267.1"/>
    </source>
</evidence>
<dbReference type="AlphaFoldDB" id="A0A149PDY9"/>
<accession>A0A149PDY9</accession>
<proteinExistence type="predicted"/>
<protein>
    <submittedName>
        <fullName evidence="3">OmpW family protein</fullName>
    </submittedName>
</protein>
<dbReference type="GO" id="GO:0009279">
    <property type="term" value="C:cell outer membrane"/>
    <property type="evidence" value="ECO:0007669"/>
    <property type="project" value="UniProtKB-SubCell"/>
</dbReference>
<dbReference type="Gene3D" id="2.40.160.20">
    <property type="match status" value="1"/>
</dbReference>
<comment type="subcellular location">
    <subcellularLocation>
        <location evidence="1">Cell outer membrane</location>
    </subcellularLocation>
</comment>
<dbReference type="PANTHER" id="PTHR36920">
    <property type="match status" value="1"/>
</dbReference>
<dbReference type="Proteomes" id="UP000075613">
    <property type="component" value="Unassembled WGS sequence"/>
</dbReference>
<dbReference type="Pfam" id="PF03922">
    <property type="entry name" value="OmpW"/>
    <property type="match status" value="1"/>
</dbReference>